<dbReference type="Proteomes" id="UP001201549">
    <property type="component" value="Unassembled WGS sequence"/>
</dbReference>
<gene>
    <name evidence="1" type="ORF">L9G74_05525</name>
</gene>
<name>A0ABT2FI06_9GAMM</name>
<evidence type="ECO:0000313" key="2">
    <source>
        <dbReference type="Proteomes" id="UP001201549"/>
    </source>
</evidence>
<reference evidence="2" key="1">
    <citation type="submission" date="2023-07" db="EMBL/GenBank/DDBJ databases">
        <title>Shewanella mangrovi sp. nov., an acetaldehyde- degrading bacterium isolated from mangrove sediment.</title>
        <authorList>
            <person name="Liu Y."/>
        </authorList>
    </citation>
    <scope>NUCLEOTIDE SEQUENCE [LARGE SCALE GENOMIC DNA]</scope>
    <source>
        <strain evidence="2">C32</strain>
    </source>
</reference>
<dbReference type="RefSeq" id="WP_238895305.1">
    <property type="nucleotide sequence ID" value="NZ_JAKOGG010000003.1"/>
</dbReference>
<proteinExistence type="predicted"/>
<sequence length="147" mass="17041">MTQVSVFNPALWEECESLYPTLEQVCLQLQDQYGLIANLLLLAFVLDKKQIGLPHDTWQELHQQVDGWQSRVLTPFRRLRKLAKSNVAATEYQQMLDVELLLERKGQLFVSHQLEVIAPEISQDNSNLSDYLSLFNIDQQQFPQLQA</sequence>
<dbReference type="EMBL" id="JAKOGG010000003">
    <property type="protein sequence ID" value="MCS4555893.1"/>
    <property type="molecule type" value="Genomic_DNA"/>
</dbReference>
<dbReference type="InterPro" id="IPR012659">
    <property type="entry name" value="CHP02444"/>
</dbReference>
<keyword evidence="2" id="KW-1185">Reference proteome</keyword>
<comment type="caution">
    <text evidence="1">The sequence shown here is derived from an EMBL/GenBank/DDBJ whole genome shotgun (WGS) entry which is preliminary data.</text>
</comment>
<evidence type="ECO:0000313" key="1">
    <source>
        <dbReference type="EMBL" id="MCS4555893.1"/>
    </source>
</evidence>
<protein>
    <submittedName>
        <fullName evidence="1">DUF2390 domain-containing protein</fullName>
    </submittedName>
</protein>
<accession>A0ABT2FI06</accession>
<organism evidence="1 2">
    <name type="scientific">Shewanella electrica</name>
    <dbReference type="NCBI Taxonomy" id="515560"/>
    <lineage>
        <taxon>Bacteria</taxon>
        <taxon>Pseudomonadati</taxon>
        <taxon>Pseudomonadota</taxon>
        <taxon>Gammaproteobacteria</taxon>
        <taxon>Alteromonadales</taxon>
        <taxon>Shewanellaceae</taxon>
        <taxon>Shewanella</taxon>
    </lineage>
</organism>
<dbReference type="Pfam" id="PF09523">
    <property type="entry name" value="DUF2390"/>
    <property type="match status" value="1"/>
</dbReference>